<dbReference type="PROSITE" id="PS51278">
    <property type="entry name" value="GATASE_TYPE_2"/>
    <property type="match status" value="1"/>
</dbReference>
<dbReference type="GO" id="GO:0005829">
    <property type="term" value="C:cytosol"/>
    <property type="evidence" value="ECO:0007669"/>
    <property type="project" value="TreeGrafter"/>
</dbReference>
<dbReference type="InterPro" id="IPR001962">
    <property type="entry name" value="Asn_synthase"/>
</dbReference>
<dbReference type="CDD" id="cd01991">
    <property type="entry name" value="Asn_synthase_B_C"/>
    <property type="match status" value="1"/>
</dbReference>
<feature type="domain" description="Glutamine amidotransferase type-2" evidence="14">
    <location>
        <begin position="2"/>
        <end position="185"/>
    </location>
</feature>
<dbReference type="InterPro" id="IPR033738">
    <property type="entry name" value="AsnB_N"/>
</dbReference>
<dbReference type="KEGG" id="pdj:D0907_20415"/>
<evidence type="ECO:0000256" key="7">
    <source>
        <dbReference type="ARBA" id="ARBA00022888"/>
    </source>
</evidence>
<keyword evidence="5 12" id="KW-0547">Nucleotide-binding</keyword>
<dbReference type="AlphaFoldDB" id="A0AAD0S3U2"/>
<evidence type="ECO:0000256" key="9">
    <source>
        <dbReference type="ARBA" id="ARBA00029440"/>
    </source>
</evidence>
<reference evidence="15 16" key="1">
    <citation type="submission" date="2018-08" db="EMBL/GenBank/DDBJ databases">
        <title>Draft genome sequence of Pseudoalteromonas donghaensis HJ51.</title>
        <authorList>
            <person name="Oh J."/>
            <person name="Roh D."/>
        </authorList>
    </citation>
    <scope>NUCLEOTIDE SEQUENCE [LARGE SCALE GENOMIC DNA]</scope>
    <source>
        <strain evidence="15 16">HJ51</strain>
        <plasmid evidence="15 16">unnamed2</plasmid>
    </source>
</reference>
<evidence type="ECO:0000256" key="4">
    <source>
        <dbReference type="ARBA" id="ARBA00022605"/>
    </source>
</evidence>
<evidence type="ECO:0000256" key="1">
    <source>
        <dbReference type="ARBA" id="ARBA00005752"/>
    </source>
</evidence>
<evidence type="ECO:0000256" key="8">
    <source>
        <dbReference type="ARBA" id="ARBA00022962"/>
    </source>
</evidence>
<dbReference type="Pfam" id="PF00733">
    <property type="entry name" value="Asn_synthase"/>
    <property type="match status" value="2"/>
</dbReference>
<comment type="similarity">
    <text evidence="1">Belongs to the asparagine synthetase family.</text>
</comment>
<comment type="pathway">
    <text evidence="9">Amino-acid biosynthesis.</text>
</comment>
<dbReference type="Pfam" id="PF13522">
    <property type="entry name" value="GATase_6"/>
    <property type="match status" value="1"/>
</dbReference>
<dbReference type="InterPro" id="IPR014729">
    <property type="entry name" value="Rossmann-like_a/b/a_fold"/>
</dbReference>
<evidence type="ECO:0000313" key="15">
    <source>
        <dbReference type="EMBL" id="AXV67695.1"/>
    </source>
</evidence>
<dbReference type="GO" id="GO:0005524">
    <property type="term" value="F:ATP binding"/>
    <property type="evidence" value="ECO:0007669"/>
    <property type="project" value="UniProtKB-KW"/>
</dbReference>
<evidence type="ECO:0000256" key="5">
    <source>
        <dbReference type="ARBA" id="ARBA00022741"/>
    </source>
</evidence>
<dbReference type="SUPFAM" id="SSF52402">
    <property type="entry name" value="Adenine nucleotide alpha hydrolases-like"/>
    <property type="match status" value="1"/>
</dbReference>
<comment type="catalytic activity">
    <reaction evidence="10">
        <text>L-aspartate + L-glutamine + ATP + H2O = L-asparagine + L-glutamate + AMP + diphosphate + H(+)</text>
        <dbReference type="Rhea" id="RHEA:12228"/>
        <dbReference type="ChEBI" id="CHEBI:15377"/>
        <dbReference type="ChEBI" id="CHEBI:15378"/>
        <dbReference type="ChEBI" id="CHEBI:29985"/>
        <dbReference type="ChEBI" id="CHEBI:29991"/>
        <dbReference type="ChEBI" id="CHEBI:30616"/>
        <dbReference type="ChEBI" id="CHEBI:33019"/>
        <dbReference type="ChEBI" id="CHEBI:58048"/>
        <dbReference type="ChEBI" id="CHEBI:58359"/>
        <dbReference type="ChEBI" id="CHEBI:456215"/>
        <dbReference type="EC" id="6.3.5.4"/>
    </reaction>
</comment>
<evidence type="ECO:0000256" key="12">
    <source>
        <dbReference type="PIRSR" id="PIRSR001589-2"/>
    </source>
</evidence>
<gene>
    <name evidence="15" type="ORF">D0907_20415</name>
</gene>
<dbReference type="InterPro" id="IPR050795">
    <property type="entry name" value="Asn_Synthetase"/>
</dbReference>
<dbReference type="PANTHER" id="PTHR11772">
    <property type="entry name" value="ASPARAGINE SYNTHETASE"/>
    <property type="match status" value="1"/>
</dbReference>
<proteinExistence type="inferred from homology"/>
<dbReference type="InterPro" id="IPR029055">
    <property type="entry name" value="Ntn_hydrolases_N"/>
</dbReference>
<dbReference type="CDD" id="cd00712">
    <property type="entry name" value="AsnB"/>
    <property type="match status" value="1"/>
</dbReference>
<geneLocation type="plasmid" evidence="15 16">
    <name>unnamed2</name>
</geneLocation>
<keyword evidence="4 11" id="KW-0028">Amino-acid biosynthesis</keyword>
<feature type="active site" description="For GATase activity" evidence="11">
    <location>
        <position position="2"/>
    </location>
</feature>
<evidence type="ECO:0000256" key="10">
    <source>
        <dbReference type="ARBA" id="ARBA00048741"/>
    </source>
</evidence>
<dbReference type="PANTHER" id="PTHR11772:SF2">
    <property type="entry name" value="ASPARAGINE SYNTHETASE [GLUTAMINE-HYDROLYZING]"/>
    <property type="match status" value="1"/>
</dbReference>
<keyword evidence="8 11" id="KW-0315">Glutamine amidotransferase</keyword>
<accession>A0AAD0S3U2</accession>
<feature type="binding site" evidence="12">
    <location>
        <position position="91"/>
    </location>
    <ligand>
        <name>L-glutamine</name>
        <dbReference type="ChEBI" id="CHEBI:58359"/>
    </ligand>
</feature>
<name>A0AAD0S3U2_9GAMM</name>
<dbReference type="GO" id="GO:0006529">
    <property type="term" value="P:asparagine biosynthetic process"/>
    <property type="evidence" value="ECO:0007669"/>
    <property type="project" value="UniProtKB-KW"/>
</dbReference>
<evidence type="ECO:0000256" key="2">
    <source>
        <dbReference type="ARBA" id="ARBA00012737"/>
    </source>
</evidence>
<dbReference type="Gene3D" id="3.40.50.620">
    <property type="entry name" value="HUPs"/>
    <property type="match status" value="1"/>
</dbReference>
<dbReference type="EMBL" id="CP032092">
    <property type="protein sequence ID" value="AXV67695.1"/>
    <property type="molecule type" value="Genomic_DNA"/>
</dbReference>
<dbReference type="GO" id="GO:0004066">
    <property type="term" value="F:asparagine synthase (glutamine-hydrolyzing) activity"/>
    <property type="evidence" value="ECO:0007669"/>
    <property type="project" value="UniProtKB-EC"/>
</dbReference>
<dbReference type="SUPFAM" id="SSF56235">
    <property type="entry name" value="N-terminal nucleophile aminohydrolases (Ntn hydrolases)"/>
    <property type="match status" value="1"/>
</dbReference>
<evidence type="ECO:0000256" key="13">
    <source>
        <dbReference type="PIRSR" id="PIRSR001589-3"/>
    </source>
</evidence>
<feature type="site" description="Important for beta-aspartyl-AMP intermediate formation" evidence="13">
    <location>
        <position position="319"/>
    </location>
</feature>
<evidence type="ECO:0000259" key="14">
    <source>
        <dbReference type="PROSITE" id="PS51278"/>
    </source>
</evidence>
<dbReference type="PIRSF" id="PIRSF001589">
    <property type="entry name" value="Asn_synthetase_glu-h"/>
    <property type="match status" value="1"/>
</dbReference>
<evidence type="ECO:0000256" key="11">
    <source>
        <dbReference type="PIRSR" id="PIRSR001589-1"/>
    </source>
</evidence>
<keyword evidence="15" id="KW-0614">Plasmid</keyword>
<evidence type="ECO:0000313" key="16">
    <source>
        <dbReference type="Proteomes" id="UP000264605"/>
    </source>
</evidence>
<dbReference type="RefSeq" id="WP_118845498.1">
    <property type="nucleotide sequence ID" value="NZ_CP032092.1"/>
</dbReference>
<sequence length="478" mass="53501">MCGIALLYGDTAKDKVSATLTKLSHRGPDDRHCWINGQLAIGFVRLAINDESTSGRQPYNAGEMIGAINGEIYNADALAKQYHLTLKSECDTHVVVPLFSEIGNQVLAELDGFYSGVIYQSDTQTLYLLRDHIGKKPLFYGRADNNLFVVSELKALQDIEWFEQVPLGISQLELTSGKLTLIAEHPELVTTKLNLAMAMEKAVIKRLPKQPVGIFLSGGLDSSIIAALAHQYHKNITYFVLGNPDSPDVVMVKKLVNHLGIKRVNYIPLPTEQELPTLIAKIVRATESYNPSFISNGLATYLLADSAHKEGLKVVLTGEGADELFAGYHEMLSEDEWQSIRSNLINDMRFTELRRLDKCSMANSIEARCPFLDRTVKSIADTLEHKNFYSYGQNKVALRDTFGHLLPVEIADRKKTSFDVGSGIRKLVVEYLTRNTNTEIVELKKIWSQTFTNNADNSYFFSYPTFDNVIAKRGGFHR</sequence>
<evidence type="ECO:0000256" key="6">
    <source>
        <dbReference type="ARBA" id="ARBA00022840"/>
    </source>
</evidence>
<dbReference type="Proteomes" id="UP000264605">
    <property type="component" value="Plasmid unnamed2"/>
</dbReference>
<keyword evidence="3" id="KW-0436">Ligase</keyword>
<dbReference type="InterPro" id="IPR006426">
    <property type="entry name" value="Asn_synth_AEB"/>
</dbReference>
<protein>
    <recommendedName>
        <fullName evidence="2">asparagine synthase (glutamine-hydrolyzing)</fullName>
        <ecNumber evidence="2">6.3.5.4</ecNumber>
    </recommendedName>
</protein>
<keyword evidence="6 12" id="KW-0067">ATP-binding</keyword>
<dbReference type="GeneID" id="99507845"/>
<dbReference type="EC" id="6.3.5.4" evidence="2"/>
<dbReference type="Gene3D" id="3.60.20.10">
    <property type="entry name" value="Glutamine Phosphoribosylpyrophosphate, subunit 1, domain 1"/>
    <property type="match status" value="1"/>
</dbReference>
<organism evidence="15 16">
    <name type="scientific">Pseudoalteromonas lipolytica</name>
    <dbReference type="NCBI Taxonomy" id="570156"/>
    <lineage>
        <taxon>Bacteria</taxon>
        <taxon>Pseudomonadati</taxon>
        <taxon>Pseudomonadota</taxon>
        <taxon>Gammaproteobacteria</taxon>
        <taxon>Alteromonadales</taxon>
        <taxon>Pseudoalteromonadaceae</taxon>
        <taxon>Pseudoalteromonas</taxon>
    </lineage>
</organism>
<keyword evidence="7 11" id="KW-0061">Asparagine biosynthesis</keyword>
<evidence type="ECO:0000256" key="3">
    <source>
        <dbReference type="ARBA" id="ARBA00022598"/>
    </source>
</evidence>
<dbReference type="InterPro" id="IPR017932">
    <property type="entry name" value="GATase_2_dom"/>
</dbReference>